<evidence type="ECO:0000256" key="3">
    <source>
        <dbReference type="ARBA" id="ARBA00022691"/>
    </source>
</evidence>
<dbReference type="GO" id="GO:0051539">
    <property type="term" value="F:4 iron, 4 sulfur cluster binding"/>
    <property type="evidence" value="ECO:0007669"/>
    <property type="project" value="UniProtKB-KW"/>
</dbReference>
<dbReference type="Gene3D" id="3.80.30.20">
    <property type="entry name" value="tm_1862 like domain"/>
    <property type="match status" value="1"/>
</dbReference>
<dbReference type="SFLD" id="SFLDF00303">
    <property type="entry name" value="hopanoid_C2-methyltransferase"/>
    <property type="match status" value="1"/>
</dbReference>
<keyword evidence="6" id="KW-0411">Iron-sulfur</keyword>
<dbReference type="SFLD" id="SFLDG01082">
    <property type="entry name" value="B12-binding_domain_containing"/>
    <property type="match status" value="1"/>
</dbReference>
<accession>A0A2T5C1J4</accession>
<feature type="domain" description="Radical SAM core" evidence="7">
    <location>
        <begin position="159"/>
        <end position="393"/>
    </location>
</feature>
<dbReference type="RefSeq" id="WP_107822260.1">
    <property type="nucleotide sequence ID" value="NZ_QAAD01000008.1"/>
</dbReference>
<evidence type="ECO:0000256" key="6">
    <source>
        <dbReference type="ARBA" id="ARBA00023014"/>
    </source>
</evidence>
<dbReference type="SFLD" id="SFLDS00029">
    <property type="entry name" value="Radical_SAM"/>
    <property type="match status" value="1"/>
</dbReference>
<evidence type="ECO:0000256" key="5">
    <source>
        <dbReference type="ARBA" id="ARBA00023004"/>
    </source>
</evidence>
<dbReference type="SUPFAM" id="SSF102114">
    <property type="entry name" value="Radical SAM enzymes"/>
    <property type="match status" value="1"/>
</dbReference>
<dbReference type="InterPro" id="IPR034530">
    <property type="entry name" value="HpnP-like"/>
</dbReference>
<dbReference type="InterPro" id="IPR058240">
    <property type="entry name" value="rSAM_sf"/>
</dbReference>
<dbReference type="PANTHER" id="PTHR43409:SF3">
    <property type="entry name" value="HYPOTHETICAL METHYLTRANSFERASE"/>
    <property type="match status" value="1"/>
</dbReference>
<dbReference type="AlphaFoldDB" id="A0A2T5C1J4"/>
<organism evidence="8 9">
    <name type="scientific">Mangrovibacterium marinum</name>
    <dbReference type="NCBI Taxonomy" id="1639118"/>
    <lineage>
        <taxon>Bacteria</taxon>
        <taxon>Pseudomonadati</taxon>
        <taxon>Bacteroidota</taxon>
        <taxon>Bacteroidia</taxon>
        <taxon>Marinilabiliales</taxon>
        <taxon>Prolixibacteraceae</taxon>
        <taxon>Mangrovibacterium</taxon>
    </lineage>
</organism>
<dbReference type="PROSITE" id="PS01278">
    <property type="entry name" value="MTTASE_RADICAL"/>
    <property type="match status" value="1"/>
</dbReference>
<reference evidence="8 9" key="1">
    <citation type="submission" date="2018-04" db="EMBL/GenBank/DDBJ databases">
        <title>Genomic Encyclopedia of Archaeal and Bacterial Type Strains, Phase II (KMG-II): from individual species to whole genera.</title>
        <authorList>
            <person name="Goeker M."/>
        </authorList>
    </citation>
    <scope>NUCLEOTIDE SEQUENCE [LARGE SCALE GENOMIC DNA]</scope>
    <source>
        <strain evidence="8 9">DSM 28823</strain>
    </source>
</reference>
<name>A0A2T5C1J4_9BACT</name>
<dbReference type="InterPro" id="IPR007197">
    <property type="entry name" value="rSAM"/>
</dbReference>
<dbReference type="InterPro" id="IPR020612">
    <property type="entry name" value="Methylthiotransferase_CS"/>
</dbReference>
<dbReference type="SMART" id="SM00729">
    <property type="entry name" value="Elp3"/>
    <property type="match status" value="1"/>
</dbReference>
<evidence type="ECO:0000256" key="4">
    <source>
        <dbReference type="ARBA" id="ARBA00022723"/>
    </source>
</evidence>
<dbReference type="InterPro" id="IPR025274">
    <property type="entry name" value="DUF4070"/>
</dbReference>
<dbReference type="CDD" id="cd01335">
    <property type="entry name" value="Radical_SAM"/>
    <property type="match status" value="1"/>
</dbReference>
<dbReference type="EMBL" id="QAAD01000008">
    <property type="protein sequence ID" value="PTN08448.1"/>
    <property type="molecule type" value="Genomic_DNA"/>
</dbReference>
<dbReference type="GO" id="GO:0046872">
    <property type="term" value="F:metal ion binding"/>
    <property type="evidence" value="ECO:0007669"/>
    <property type="project" value="UniProtKB-KW"/>
</dbReference>
<dbReference type="InterPro" id="IPR051198">
    <property type="entry name" value="BchE-like"/>
</dbReference>
<dbReference type="InterPro" id="IPR006638">
    <property type="entry name" value="Elp3/MiaA/NifB-like_rSAM"/>
</dbReference>
<comment type="caution">
    <text evidence="8">The sequence shown here is derived from an EMBL/GenBank/DDBJ whole genome shotgun (WGS) entry which is preliminary data.</text>
</comment>
<dbReference type="PANTHER" id="PTHR43409">
    <property type="entry name" value="ANAEROBIC MAGNESIUM-PROTOPORPHYRIN IX MONOMETHYL ESTER CYCLASE-RELATED"/>
    <property type="match status" value="1"/>
</dbReference>
<keyword evidence="4" id="KW-0479">Metal-binding</keyword>
<dbReference type="OrthoDB" id="9801424at2"/>
<evidence type="ECO:0000256" key="1">
    <source>
        <dbReference type="ARBA" id="ARBA00001966"/>
    </source>
</evidence>
<dbReference type="PROSITE" id="PS51918">
    <property type="entry name" value="RADICAL_SAM"/>
    <property type="match status" value="1"/>
</dbReference>
<evidence type="ECO:0000313" key="9">
    <source>
        <dbReference type="Proteomes" id="UP000243525"/>
    </source>
</evidence>
<keyword evidence="2" id="KW-0004">4Fe-4S</keyword>
<protein>
    <submittedName>
        <fullName evidence="8">Radical SAM superfamily enzyme YgiQ (UPF0313 family)</fullName>
    </submittedName>
</protein>
<keyword evidence="3" id="KW-0949">S-adenosyl-L-methionine</keyword>
<dbReference type="Gene3D" id="3.40.50.280">
    <property type="entry name" value="Cobalamin-binding domain"/>
    <property type="match status" value="1"/>
</dbReference>
<keyword evidence="9" id="KW-1185">Reference proteome</keyword>
<evidence type="ECO:0000259" key="7">
    <source>
        <dbReference type="PROSITE" id="PS51918"/>
    </source>
</evidence>
<dbReference type="InterPro" id="IPR034466">
    <property type="entry name" value="Methyltransferase_Class_B"/>
</dbReference>
<gene>
    <name evidence="8" type="ORF">C8N47_1084</name>
</gene>
<dbReference type="Pfam" id="PF04055">
    <property type="entry name" value="Radical_SAM"/>
    <property type="match status" value="1"/>
</dbReference>
<proteinExistence type="predicted"/>
<sequence length="494" mass="56767">MNILLIYPQCPDSFWSFKNALKFIAKKAAVPPLGLITVSAMLPPTWQKKLVDLNVSKLHESDVIWADLVFISAMYIQKESVGKIIAMCLKWQTKIVAGGPLFTQEYLKYPHIDHFVLNEAEITLPPFLSDLEQQKPKRIYQTQDYADISQTPVPDYHLLSVKDYAFMNIQVTRGCPFACSFCEITSLLGHKVRMKKTSQIIDELNVLYHQIKWRGPVSIVDDNFIGNKSMLKSSLLPAMKKWMQAHRFPFSFNIETSINLADDPELLKQLVETGFNSTFIGIETPDEESLHYCNKVQNKNRDLLESIRIIQNGGMQVSAGFIVGFDSDTPSVFQRQIDFIQQSGIVSAMVGLLNAPKNTPLYHQLKAENRLLEDPTGNNTDMSVNFITKMDRNDLLKGYKHIIHSIYSIKPYYQRLRKLLLSYNPRSNRATKINFSLFRAFLKSVLILGLLNKGRRQYWKLLTWTLFKRPSAIIDAVTYAVYGYHYRKVYGLQN</sequence>
<comment type="cofactor">
    <cofactor evidence="1">
        <name>[4Fe-4S] cluster</name>
        <dbReference type="ChEBI" id="CHEBI:49883"/>
    </cofactor>
</comment>
<dbReference type="Pfam" id="PF13282">
    <property type="entry name" value="DUF4070"/>
    <property type="match status" value="1"/>
</dbReference>
<dbReference type="GO" id="GO:0005829">
    <property type="term" value="C:cytosol"/>
    <property type="evidence" value="ECO:0007669"/>
    <property type="project" value="TreeGrafter"/>
</dbReference>
<dbReference type="Proteomes" id="UP000243525">
    <property type="component" value="Unassembled WGS sequence"/>
</dbReference>
<dbReference type="InterPro" id="IPR023404">
    <property type="entry name" value="rSAM_horseshoe"/>
</dbReference>
<evidence type="ECO:0000256" key="2">
    <source>
        <dbReference type="ARBA" id="ARBA00022485"/>
    </source>
</evidence>
<evidence type="ECO:0000313" key="8">
    <source>
        <dbReference type="EMBL" id="PTN08448.1"/>
    </source>
</evidence>
<dbReference type="GO" id="GO:0003824">
    <property type="term" value="F:catalytic activity"/>
    <property type="evidence" value="ECO:0007669"/>
    <property type="project" value="InterPro"/>
</dbReference>
<keyword evidence="5" id="KW-0408">Iron</keyword>
<dbReference type="SFLD" id="SFLDG01123">
    <property type="entry name" value="methyltransferase_(Class_B)"/>
    <property type="match status" value="1"/>
</dbReference>